<dbReference type="GO" id="GO:0016787">
    <property type="term" value="F:hydrolase activity"/>
    <property type="evidence" value="ECO:0007669"/>
    <property type="project" value="UniProtKB-KW"/>
</dbReference>
<evidence type="ECO:0000256" key="5">
    <source>
        <dbReference type="ARBA" id="ARBA00022723"/>
    </source>
</evidence>
<dbReference type="EMBL" id="BDGG01000008">
    <property type="protein sequence ID" value="GAV02766.1"/>
    <property type="molecule type" value="Genomic_DNA"/>
</dbReference>
<proteinExistence type="inferred from homology"/>
<sequence>MPSRVNRRQLVRSIDVTILTDLIVTEVLDSSSDDQDRKMDEESESSSDDDHTTTAIARCYAADSRYLSPRQWLPKTKELVDIIFKSDDVTFKRNSRMSRQAFYGIAQKIRDYKVFKNKSNLSQADPAEQLMIALGRFGFDGSGSSLWKDGAYFGVGEGTVNLYTERVMVALLSLERHTVFWPKTAERMQIRRRIEEAHKFRNCIGYVDGTLVGLEEKPAGSGEDYFLRKSGYAINAMIVVDDQKIVRHVYAGWSGGAHDHRVFVYSNFARFPSDYFANGEYLLADSAYPTSDITVPTHKKPAADIAENREFNPIHAGTRVAAEHMIGILKGRFKSLKRLRVHIKEKKDLAWAVYWIRVCCIPHNLLEKDPYDEEWTEEGANAEENEDDELAIHLQADSCQTGRMKREAVKQSVLGRY</sequence>
<gene>
    <name evidence="10" type="primary">RvY_13292-1</name>
    <name evidence="10" type="synonym">RvY_13292.1</name>
    <name evidence="10" type="ORF">RvY_13292</name>
</gene>
<evidence type="ECO:0000313" key="11">
    <source>
        <dbReference type="Proteomes" id="UP000186922"/>
    </source>
</evidence>
<keyword evidence="4" id="KW-0540">Nuclease</keyword>
<evidence type="ECO:0000256" key="8">
    <source>
        <dbReference type="SAM" id="MobiDB-lite"/>
    </source>
</evidence>
<reference evidence="10 11" key="1">
    <citation type="journal article" date="2016" name="Nat. Commun.">
        <title>Extremotolerant tardigrade genome and improved radiotolerance of human cultured cells by tardigrade-unique protein.</title>
        <authorList>
            <person name="Hashimoto T."/>
            <person name="Horikawa D.D."/>
            <person name="Saito Y."/>
            <person name="Kuwahara H."/>
            <person name="Kozuka-Hata H."/>
            <person name="Shin-I T."/>
            <person name="Minakuchi Y."/>
            <person name="Ohishi K."/>
            <person name="Motoyama A."/>
            <person name="Aizu T."/>
            <person name="Enomoto A."/>
            <person name="Kondo K."/>
            <person name="Tanaka S."/>
            <person name="Hara Y."/>
            <person name="Koshikawa S."/>
            <person name="Sagara H."/>
            <person name="Miura T."/>
            <person name="Yokobori S."/>
            <person name="Miyagawa K."/>
            <person name="Suzuki Y."/>
            <person name="Kubo T."/>
            <person name="Oyama M."/>
            <person name="Kohara Y."/>
            <person name="Fujiyama A."/>
            <person name="Arakawa K."/>
            <person name="Katayama T."/>
            <person name="Toyoda A."/>
            <person name="Kunieda T."/>
        </authorList>
    </citation>
    <scope>NUCLEOTIDE SEQUENCE [LARGE SCALE GENOMIC DNA]</scope>
    <source>
        <strain evidence="10 11">YOKOZUNA-1</strain>
    </source>
</reference>
<evidence type="ECO:0000256" key="6">
    <source>
        <dbReference type="ARBA" id="ARBA00022801"/>
    </source>
</evidence>
<evidence type="ECO:0000256" key="7">
    <source>
        <dbReference type="ARBA" id="ARBA00023242"/>
    </source>
</evidence>
<keyword evidence="7" id="KW-0539">Nucleus</keyword>
<evidence type="ECO:0000256" key="4">
    <source>
        <dbReference type="ARBA" id="ARBA00022722"/>
    </source>
</evidence>
<evidence type="ECO:0000256" key="2">
    <source>
        <dbReference type="ARBA" id="ARBA00004123"/>
    </source>
</evidence>
<dbReference type="PANTHER" id="PTHR22930:SF85">
    <property type="entry name" value="GH03217P-RELATED"/>
    <property type="match status" value="1"/>
</dbReference>
<dbReference type="InterPro" id="IPR045249">
    <property type="entry name" value="HARBI1-like"/>
</dbReference>
<keyword evidence="5" id="KW-0479">Metal-binding</keyword>
<dbReference type="Pfam" id="PF13359">
    <property type="entry name" value="DDE_Tnp_4"/>
    <property type="match status" value="1"/>
</dbReference>
<dbReference type="InterPro" id="IPR027806">
    <property type="entry name" value="HARBI1_dom"/>
</dbReference>
<protein>
    <recommendedName>
        <fullName evidence="9">DDE Tnp4 domain-containing protein</fullName>
    </recommendedName>
</protein>
<evidence type="ECO:0000256" key="3">
    <source>
        <dbReference type="ARBA" id="ARBA00006958"/>
    </source>
</evidence>
<evidence type="ECO:0000259" key="9">
    <source>
        <dbReference type="Pfam" id="PF13359"/>
    </source>
</evidence>
<comment type="cofactor">
    <cofactor evidence="1">
        <name>a divalent metal cation</name>
        <dbReference type="ChEBI" id="CHEBI:60240"/>
    </cofactor>
</comment>
<feature type="region of interest" description="Disordered" evidence="8">
    <location>
        <begin position="30"/>
        <end position="52"/>
    </location>
</feature>
<organism evidence="10 11">
    <name type="scientific">Ramazzottius varieornatus</name>
    <name type="common">Water bear</name>
    <name type="synonym">Tardigrade</name>
    <dbReference type="NCBI Taxonomy" id="947166"/>
    <lineage>
        <taxon>Eukaryota</taxon>
        <taxon>Metazoa</taxon>
        <taxon>Ecdysozoa</taxon>
        <taxon>Tardigrada</taxon>
        <taxon>Eutardigrada</taxon>
        <taxon>Parachela</taxon>
        <taxon>Hypsibioidea</taxon>
        <taxon>Ramazzottiidae</taxon>
        <taxon>Ramazzottius</taxon>
    </lineage>
</organism>
<evidence type="ECO:0000313" key="10">
    <source>
        <dbReference type="EMBL" id="GAV02766.1"/>
    </source>
</evidence>
<feature type="domain" description="DDE Tnp4" evidence="9">
    <location>
        <begin position="207"/>
        <end position="364"/>
    </location>
</feature>
<evidence type="ECO:0000256" key="1">
    <source>
        <dbReference type="ARBA" id="ARBA00001968"/>
    </source>
</evidence>
<dbReference type="STRING" id="947166.A0A1D1VPK6"/>
<keyword evidence="6" id="KW-0378">Hydrolase</keyword>
<dbReference type="PANTHER" id="PTHR22930">
    <property type="match status" value="1"/>
</dbReference>
<dbReference type="GO" id="GO:0004518">
    <property type="term" value="F:nuclease activity"/>
    <property type="evidence" value="ECO:0007669"/>
    <property type="project" value="UniProtKB-KW"/>
</dbReference>
<dbReference type="GO" id="GO:0005634">
    <property type="term" value="C:nucleus"/>
    <property type="evidence" value="ECO:0007669"/>
    <property type="project" value="UniProtKB-SubCell"/>
</dbReference>
<dbReference type="Proteomes" id="UP000186922">
    <property type="component" value="Unassembled WGS sequence"/>
</dbReference>
<comment type="subcellular location">
    <subcellularLocation>
        <location evidence="2">Nucleus</location>
    </subcellularLocation>
</comment>
<comment type="similarity">
    <text evidence="3">Belongs to the HARBI1 family.</text>
</comment>
<comment type="caution">
    <text evidence="10">The sequence shown here is derived from an EMBL/GenBank/DDBJ whole genome shotgun (WGS) entry which is preliminary data.</text>
</comment>
<dbReference type="AlphaFoldDB" id="A0A1D1VPK6"/>
<name>A0A1D1VPK6_RAMVA</name>
<keyword evidence="11" id="KW-1185">Reference proteome</keyword>
<accession>A0A1D1VPK6</accession>
<dbReference type="OrthoDB" id="2445244at2759"/>
<dbReference type="GO" id="GO:0046872">
    <property type="term" value="F:metal ion binding"/>
    <property type="evidence" value="ECO:0007669"/>
    <property type="project" value="UniProtKB-KW"/>
</dbReference>